<dbReference type="VEuPathDB" id="TrichDB:TVAG_413220"/>
<evidence type="ECO:0000313" key="1">
    <source>
        <dbReference type="EMBL" id="EAX88142.1"/>
    </source>
</evidence>
<dbReference type="KEGG" id="tva:4745798"/>
<evidence type="ECO:0000313" key="2">
    <source>
        <dbReference type="Proteomes" id="UP000001542"/>
    </source>
</evidence>
<keyword evidence="2" id="KW-1185">Reference proteome</keyword>
<dbReference type="Proteomes" id="UP000001542">
    <property type="component" value="Unassembled WGS sequence"/>
</dbReference>
<dbReference type="EMBL" id="DS114349">
    <property type="protein sequence ID" value="EAX88142.1"/>
    <property type="molecule type" value="Genomic_DNA"/>
</dbReference>
<sequence length="91" mass="10462">MRTSMSDVTEGSNMNKGTIIIPTKEKTFGKPTFLDGITKRLINQIEGPRPQTARRTSGGLYFVHIDLDDIPEEKRENIKRRLQMMDKIIKN</sequence>
<name>A2G3W8_TRIV3</name>
<organism evidence="1 2">
    <name type="scientific">Trichomonas vaginalis (strain ATCC PRA-98 / G3)</name>
    <dbReference type="NCBI Taxonomy" id="412133"/>
    <lineage>
        <taxon>Eukaryota</taxon>
        <taxon>Metamonada</taxon>
        <taxon>Parabasalia</taxon>
        <taxon>Trichomonadida</taxon>
        <taxon>Trichomonadidae</taxon>
        <taxon>Trichomonas</taxon>
    </lineage>
</organism>
<accession>A2G3W8</accession>
<dbReference type="AlphaFoldDB" id="A2G3W8"/>
<proteinExistence type="predicted"/>
<reference evidence="1" key="1">
    <citation type="submission" date="2006-10" db="EMBL/GenBank/DDBJ databases">
        <authorList>
            <person name="Amadeo P."/>
            <person name="Zhao Q."/>
            <person name="Wortman J."/>
            <person name="Fraser-Liggett C."/>
            <person name="Carlton J."/>
        </authorList>
    </citation>
    <scope>NUCLEOTIDE SEQUENCE</scope>
    <source>
        <strain evidence="1">G3</strain>
    </source>
</reference>
<dbReference type="InParanoid" id="A2G3W8"/>
<reference evidence="1" key="2">
    <citation type="journal article" date="2007" name="Science">
        <title>Draft genome sequence of the sexually transmitted pathogen Trichomonas vaginalis.</title>
        <authorList>
            <person name="Carlton J.M."/>
            <person name="Hirt R.P."/>
            <person name="Silva J.C."/>
            <person name="Delcher A.L."/>
            <person name="Schatz M."/>
            <person name="Zhao Q."/>
            <person name="Wortman J.R."/>
            <person name="Bidwell S.L."/>
            <person name="Alsmark U.C.M."/>
            <person name="Besteiro S."/>
            <person name="Sicheritz-Ponten T."/>
            <person name="Noel C.J."/>
            <person name="Dacks J.B."/>
            <person name="Foster P.G."/>
            <person name="Simillion C."/>
            <person name="Van de Peer Y."/>
            <person name="Miranda-Saavedra D."/>
            <person name="Barton G.J."/>
            <person name="Westrop G.D."/>
            <person name="Mueller S."/>
            <person name="Dessi D."/>
            <person name="Fiori P.L."/>
            <person name="Ren Q."/>
            <person name="Paulsen I."/>
            <person name="Zhang H."/>
            <person name="Bastida-Corcuera F.D."/>
            <person name="Simoes-Barbosa A."/>
            <person name="Brown M.T."/>
            <person name="Hayes R.D."/>
            <person name="Mukherjee M."/>
            <person name="Okumura C.Y."/>
            <person name="Schneider R."/>
            <person name="Smith A.J."/>
            <person name="Vanacova S."/>
            <person name="Villalvazo M."/>
            <person name="Haas B.J."/>
            <person name="Pertea M."/>
            <person name="Feldblyum T.V."/>
            <person name="Utterback T.R."/>
            <person name="Shu C.L."/>
            <person name="Osoegawa K."/>
            <person name="de Jong P.J."/>
            <person name="Hrdy I."/>
            <person name="Horvathova L."/>
            <person name="Zubacova Z."/>
            <person name="Dolezal P."/>
            <person name="Malik S.B."/>
            <person name="Logsdon J.M. Jr."/>
            <person name="Henze K."/>
            <person name="Gupta A."/>
            <person name="Wang C.C."/>
            <person name="Dunne R.L."/>
            <person name="Upcroft J.A."/>
            <person name="Upcroft P."/>
            <person name="White O."/>
            <person name="Salzberg S.L."/>
            <person name="Tang P."/>
            <person name="Chiu C.-H."/>
            <person name="Lee Y.-S."/>
            <person name="Embley T.M."/>
            <person name="Coombs G.H."/>
            <person name="Mottram J.C."/>
            <person name="Tachezy J."/>
            <person name="Fraser-Liggett C.M."/>
            <person name="Johnson P.J."/>
        </authorList>
    </citation>
    <scope>NUCLEOTIDE SEQUENCE [LARGE SCALE GENOMIC DNA]</scope>
    <source>
        <strain evidence="1">G3</strain>
    </source>
</reference>
<protein>
    <submittedName>
        <fullName evidence="1">Uncharacterized protein</fullName>
    </submittedName>
</protein>
<dbReference type="RefSeq" id="XP_001301072.1">
    <property type="nucleotide sequence ID" value="XM_001301071.1"/>
</dbReference>
<gene>
    <name evidence="1" type="ORF">TVAG_413220</name>
</gene>
<dbReference type="VEuPathDB" id="TrichDB:TVAGG3_0113520"/>